<dbReference type="InterPro" id="IPR037051">
    <property type="entry name" value="4-carb_acid_sugar_kinase_N_sf"/>
</dbReference>
<evidence type="ECO:0000256" key="2">
    <source>
        <dbReference type="ARBA" id="ARBA00022679"/>
    </source>
</evidence>
<feature type="domain" description="Four-carbon acid sugar kinase nucleotide binding" evidence="8">
    <location>
        <begin position="275"/>
        <end position="423"/>
    </location>
</feature>
<evidence type="ECO:0000256" key="5">
    <source>
        <dbReference type="ARBA" id="ARBA00022840"/>
    </source>
</evidence>
<dbReference type="InterPro" id="IPR042213">
    <property type="entry name" value="NBD_C_sf"/>
</dbReference>
<evidence type="ECO:0000313" key="10">
    <source>
        <dbReference type="Proteomes" id="UP000759443"/>
    </source>
</evidence>
<keyword evidence="4" id="KW-0418">Kinase</keyword>
<dbReference type="Pfam" id="PF07005">
    <property type="entry name" value="SBD_N"/>
    <property type="match status" value="1"/>
</dbReference>
<reference evidence="9 10" key="1">
    <citation type="submission" date="2021-03" db="EMBL/GenBank/DDBJ databases">
        <title>Genomic Encyclopedia of Type Strains, Phase IV (KMG-IV): sequencing the most valuable type-strain genomes for metagenomic binning, comparative biology and taxonomic classification.</title>
        <authorList>
            <person name="Goeker M."/>
        </authorList>
    </citation>
    <scope>NUCLEOTIDE SEQUENCE [LARGE SCALE GENOMIC DNA]</scope>
    <source>
        <strain evidence="9 10">DSM 21600</strain>
    </source>
</reference>
<keyword evidence="5" id="KW-0067">ATP-binding</keyword>
<dbReference type="Proteomes" id="UP000759443">
    <property type="component" value="Unassembled WGS sequence"/>
</dbReference>
<evidence type="ECO:0000256" key="1">
    <source>
        <dbReference type="ARBA" id="ARBA00005715"/>
    </source>
</evidence>
<dbReference type="Gene3D" id="3.40.980.20">
    <property type="entry name" value="Four-carbon acid sugar kinase, nucleotide binding domain"/>
    <property type="match status" value="1"/>
</dbReference>
<dbReference type="RefSeq" id="WP_209942357.1">
    <property type="nucleotide sequence ID" value="NZ_JAGGJU010000002.1"/>
</dbReference>
<dbReference type="SUPFAM" id="SSF142764">
    <property type="entry name" value="YgbK-like"/>
    <property type="match status" value="1"/>
</dbReference>
<comment type="caution">
    <text evidence="9">The sequence shown here is derived from an EMBL/GenBank/DDBJ whole genome shotgun (WGS) entry which is preliminary data.</text>
</comment>
<comment type="similarity">
    <text evidence="1">Belongs to the four-carbon acid sugar kinase family.</text>
</comment>
<dbReference type="InterPro" id="IPR031475">
    <property type="entry name" value="NBD_C"/>
</dbReference>
<evidence type="ECO:0000259" key="8">
    <source>
        <dbReference type="Pfam" id="PF17042"/>
    </source>
</evidence>
<dbReference type="Pfam" id="PF17042">
    <property type="entry name" value="NBD_C"/>
    <property type="match status" value="1"/>
</dbReference>
<protein>
    <submittedName>
        <fullName evidence="9">Uncharacterized protein YgbK (DUF1537 family)</fullName>
    </submittedName>
</protein>
<dbReference type="EMBL" id="JAGGJU010000002">
    <property type="protein sequence ID" value="MBP1849317.1"/>
    <property type="molecule type" value="Genomic_DNA"/>
</dbReference>
<sequence length="432" mass="45012">MTEHLPETVFIGDDFTGASDTLAAFARGGRRTRLFLSVPGAADCEGLDAVGIATALRAMEADAIRRACEAMAPQIRDLGARFYHFKVCSTFDSSETVGSIGAAVRGLSEALQPALTIILGGQPSLGRYCLFGNLFARAPDGIVYRIDRHPVMSSHPVTPMGEADLRRHLQRQGLADISLVSGAELDVAPAIICPRLLSASGNGLRPVLVDAASQAHVDTVGAALAGIDWEGPILLVGPSSVAEAICAARPALDRKTGASAGATRQTADADRPVLLFAGSRSSLTAAQIAHAARYSTLAVTPVMLENESRLDTLAATARGHLGEGRNVLLHLQHEARYGLSGEALALKCAALMKTVVAGKTLSGIGVAGGDTSSLILSELQISSLSHVADLDRGVALCEGRMEEGGRSPVLLLKGGQMGDATLFDRFAAFCRN</sequence>
<organism evidence="9 10">
    <name type="scientific">Rhizobium halophytocola</name>
    <dbReference type="NCBI Taxonomy" id="735519"/>
    <lineage>
        <taxon>Bacteria</taxon>
        <taxon>Pseudomonadati</taxon>
        <taxon>Pseudomonadota</taxon>
        <taxon>Alphaproteobacteria</taxon>
        <taxon>Hyphomicrobiales</taxon>
        <taxon>Rhizobiaceae</taxon>
        <taxon>Rhizobium/Agrobacterium group</taxon>
        <taxon>Rhizobium</taxon>
    </lineage>
</organism>
<dbReference type="InterPro" id="IPR010737">
    <property type="entry name" value="4-carb_acid_sugar_kinase_N"/>
</dbReference>
<name>A0ABS4DUF4_9HYPH</name>
<keyword evidence="2" id="KW-0808">Transferase</keyword>
<evidence type="ECO:0000256" key="4">
    <source>
        <dbReference type="ARBA" id="ARBA00022777"/>
    </source>
</evidence>
<feature type="domain" description="Four-carbon acid sugar kinase N-terminal" evidence="7">
    <location>
        <begin position="9"/>
        <end position="244"/>
    </location>
</feature>
<gene>
    <name evidence="9" type="ORF">J2Z17_000738</name>
</gene>
<evidence type="ECO:0000256" key="3">
    <source>
        <dbReference type="ARBA" id="ARBA00022741"/>
    </source>
</evidence>
<evidence type="ECO:0000259" key="7">
    <source>
        <dbReference type="Pfam" id="PF07005"/>
    </source>
</evidence>
<proteinExistence type="inferred from homology"/>
<accession>A0ABS4DUF4</accession>
<evidence type="ECO:0000313" key="9">
    <source>
        <dbReference type="EMBL" id="MBP1849317.1"/>
    </source>
</evidence>
<dbReference type="Gene3D" id="3.40.50.10840">
    <property type="entry name" value="Putative sugar-binding, N-terminal domain"/>
    <property type="match status" value="1"/>
</dbReference>
<keyword evidence="3" id="KW-0547">Nucleotide-binding</keyword>
<keyword evidence="6" id="KW-0119">Carbohydrate metabolism</keyword>
<keyword evidence="10" id="KW-1185">Reference proteome</keyword>
<evidence type="ECO:0000256" key="6">
    <source>
        <dbReference type="ARBA" id="ARBA00023277"/>
    </source>
</evidence>